<protein>
    <submittedName>
        <fullName evidence="1">Uncharacterized protein</fullName>
    </submittedName>
</protein>
<reference evidence="1" key="2">
    <citation type="submission" date="2021-01" db="EMBL/GenBank/DDBJ databases">
        <authorList>
            <person name="Schikora-Tamarit M.A."/>
        </authorList>
    </citation>
    <scope>NUCLEOTIDE SEQUENCE</scope>
    <source>
        <strain evidence="1">CBS2887</strain>
    </source>
</reference>
<dbReference type="Proteomes" id="UP000774326">
    <property type="component" value="Unassembled WGS sequence"/>
</dbReference>
<sequence length="128" mass="14445">MSKSVMIFFFEKLLGIGLSAFKMTYKLIMIPAKLLNTPTLNPTWNFTITSQYPRPLYLVLKSSTPQIIASTKILQSIIRSHNTRQMALMLKVLMCQNNGGIIVNMANVDRVTKAAWNPILNVLCVLDE</sequence>
<reference evidence="1" key="1">
    <citation type="journal article" date="2021" name="Open Biol.">
        <title>Shared evolutionary footprints suggest mitochondrial oxidative damage underlies multiple complex I losses in fungi.</title>
        <authorList>
            <person name="Schikora-Tamarit M.A."/>
            <person name="Marcet-Houben M."/>
            <person name="Nosek J."/>
            <person name="Gabaldon T."/>
        </authorList>
    </citation>
    <scope>NUCLEOTIDE SEQUENCE</scope>
    <source>
        <strain evidence="1">CBS2887</strain>
    </source>
</reference>
<comment type="caution">
    <text evidence="1">The sequence shown here is derived from an EMBL/GenBank/DDBJ whole genome shotgun (WGS) entry which is preliminary data.</text>
</comment>
<evidence type="ECO:0000313" key="1">
    <source>
        <dbReference type="EMBL" id="KAH3684391.1"/>
    </source>
</evidence>
<keyword evidence="2" id="KW-1185">Reference proteome</keyword>
<organism evidence="1 2">
    <name type="scientific">Wickerhamomyces pijperi</name>
    <name type="common">Yeast</name>
    <name type="synonym">Pichia pijperi</name>
    <dbReference type="NCBI Taxonomy" id="599730"/>
    <lineage>
        <taxon>Eukaryota</taxon>
        <taxon>Fungi</taxon>
        <taxon>Dikarya</taxon>
        <taxon>Ascomycota</taxon>
        <taxon>Saccharomycotina</taxon>
        <taxon>Saccharomycetes</taxon>
        <taxon>Phaffomycetales</taxon>
        <taxon>Wickerhamomycetaceae</taxon>
        <taxon>Wickerhamomyces</taxon>
    </lineage>
</organism>
<accession>A0A9P8TMK6</accession>
<name>A0A9P8TMK6_WICPI</name>
<proteinExistence type="predicted"/>
<dbReference type="AlphaFoldDB" id="A0A9P8TMK6"/>
<evidence type="ECO:0000313" key="2">
    <source>
        <dbReference type="Proteomes" id="UP000774326"/>
    </source>
</evidence>
<gene>
    <name evidence="1" type="ORF">WICPIJ_004640</name>
</gene>
<dbReference type="EMBL" id="JAEUBG010002542">
    <property type="protein sequence ID" value="KAH3684391.1"/>
    <property type="molecule type" value="Genomic_DNA"/>
</dbReference>